<reference evidence="12" key="1">
    <citation type="submission" date="2017-05" db="EMBL/GenBank/DDBJ databases">
        <title>Complete and WGS of Bordetella genogroups.</title>
        <authorList>
            <person name="Spilker T."/>
            <person name="Lipuma J."/>
        </authorList>
    </citation>
    <scope>NUCLEOTIDE SEQUENCE [LARGE SCALE GENOMIC DNA]</scope>
    <source>
        <strain evidence="12">AU16122</strain>
    </source>
</reference>
<accession>A0A261SAL2</accession>
<evidence type="ECO:0008006" key="13">
    <source>
        <dbReference type="Google" id="ProtNLM"/>
    </source>
</evidence>
<dbReference type="Proteomes" id="UP000216020">
    <property type="component" value="Unassembled WGS sequence"/>
</dbReference>
<dbReference type="InterPro" id="IPR017871">
    <property type="entry name" value="ABC_transporter-like_CS"/>
</dbReference>
<feature type="domain" description="ABC transmembrane type-1" evidence="10">
    <location>
        <begin position="91"/>
        <end position="261"/>
    </location>
</feature>
<keyword evidence="6 8" id="KW-1133">Transmembrane helix</keyword>
<organism evidence="11 12">
    <name type="scientific">Bordetella genomosp. 10</name>
    <dbReference type="NCBI Taxonomy" id="1416804"/>
    <lineage>
        <taxon>Bacteria</taxon>
        <taxon>Pseudomonadati</taxon>
        <taxon>Pseudomonadota</taxon>
        <taxon>Betaproteobacteria</taxon>
        <taxon>Burkholderiales</taxon>
        <taxon>Alcaligenaceae</taxon>
        <taxon>Bordetella</taxon>
    </lineage>
</organism>
<evidence type="ECO:0000256" key="2">
    <source>
        <dbReference type="ARBA" id="ARBA00022475"/>
    </source>
</evidence>
<evidence type="ECO:0000256" key="1">
    <source>
        <dbReference type="ARBA" id="ARBA00004651"/>
    </source>
</evidence>
<protein>
    <recommendedName>
        <fullName evidence="13">ABC transporter ATP-binding protein</fullName>
    </recommendedName>
</protein>
<dbReference type="GO" id="GO:0034040">
    <property type="term" value="F:ATPase-coupled lipid transmembrane transporter activity"/>
    <property type="evidence" value="ECO:0007669"/>
    <property type="project" value="TreeGrafter"/>
</dbReference>
<feature type="transmembrane region" description="Helical" evidence="8">
    <location>
        <begin position="200"/>
        <end position="221"/>
    </location>
</feature>
<evidence type="ECO:0000259" key="10">
    <source>
        <dbReference type="PROSITE" id="PS50929"/>
    </source>
</evidence>
<evidence type="ECO:0000256" key="8">
    <source>
        <dbReference type="SAM" id="Phobius"/>
    </source>
</evidence>
<dbReference type="GO" id="GO:0005524">
    <property type="term" value="F:ATP binding"/>
    <property type="evidence" value="ECO:0007669"/>
    <property type="project" value="UniProtKB-KW"/>
</dbReference>
<dbReference type="PANTHER" id="PTHR24221">
    <property type="entry name" value="ATP-BINDING CASSETTE SUB-FAMILY B"/>
    <property type="match status" value="1"/>
</dbReference>
<dbReference type="PANTHER" id="PTHR24221:SF654">
    <property type="entry name" value="ATP-BINDING CASSETTE SUB-FAMILY B MEMBER 6"/>
    <property type="match status" value="1"/>
</dbReference>
<dbReference type="AlphaFoldDB" id="A0A261SAL2"/>
<dbReference type="InterPro" id="IPR027417">
    <property type="entry name" value="P-loop_NTPase"/>
</dbReference>
<comment type="caution">
    <text evidence="11">The sequence shown here is derived from an EMBL/GenBank/DDBJ whole genome shotgun (WGS) entry which is preliminary data.</text>
</comment>
<gene>
    <name evidence="11" type="ORF">CAL29_10680</name>
</gene>
<dbReference type="InterPro" id="IPR036640">
    <property type="entry name" value="ABC1_TM_sf"/>
</dbReference>
<name>A0A261SAL2_9BORD</name>
<feature type="transmembrane region" description="Helical" evidence="8">
    <location>
        <begin position="118"/>
        <end position="136"/>
    </location>
</feature>
<dbReference type="GO" id="GO:0140359">
    <property type="term" value="F:ABC-type transporter activity"/>
    <property type="evidence" value="ECO:0007669"/>
    <property type="project" value="InterPro"/>
</dbReference>
<evidence type="ECO:0000256" key="7">
    <source>
        <dbReference type="ARBA" id="ARBA00023136"/>
    </source>
</evidence>
<feature type="transmembrane region" description="Helical" evidence="8">
    <location>
        <begin position="233"/>
        <end position="255"/>
    </location>
</feature>
<keyword evidence="5" id="KW-0067">ATP-binding</keyword>
<keyword evidence="2" id="KW-1003">Cell membrane</keyword>
<dbReference type="GO" id="GO:0016887">
    <property type="term" value="F:ATP hydrolysis activity"/>
    <property type="evidence" value="ECO:0007669"/>
    <property type="project" value="InterPro"/>
</dbReference>
<dbReference type="PROSITE" id="PS50893">
    <property type="entry name" value="ABC_TRANSPORTER_2"/>
    <property type="match status" value="1"/>
</dbReference>
<dbReference type="PROSITE" id="PS50929">
    <property type="entry name" value="ABC_TM1F"/>
    <property type="match status" value="1"/>
</dbReference>
<evidence type="ECO:0000259" key="9">
    <source>
        <dbReference type="PROSITE" id="PS50893"/>
    </source>
</evidence>
<dbReference type="SUPFAM" id="SSF52540">
    <property type="entry name" value="P-loop containing nucleoside triphosphate hydrolases"/>
    <property type="match status" value="1"/>
</dbReference>
<evidence type="ECO:0000256" key="4">
    <source>
        <dbReference type="ARBA" id="ARBA00022741"/>
    </source>
</evidence>
<sequence length="529" mass="56256">MLLPVTRAWLAGDAAAALRWTLVLAGSAAAHAALAYVARYRGYAVGAHFAAGAVDLLCARLPRVADWADVACLNPPGLVRGPVLRAMSIPAHLMAPMVSAVVAPLTVIAAMLCIDARIALYLLCAALLLARVLRWSTARTASFEEAARHAHDQLARQLQAYGARQDLLRTADQASLARTRLTDAIESVHIRTLTVLKASFWPATLFDLAVFGVLALFLALGTASIAHARIDSALCAGVLVVLAGMVQPLAALAHLGQALRGAMQAADAVLRALEAPVLASPEQGRQPRDGGLALVGVCHFTGTKKRLLDGVSLRIAPGQFVAMVGPSGAGKTALLGLCARLADPQSGAVLLGEIDACEIDEQTLARWRYLLPQDCRLVRGTVGWNLRMERHDLSDQALWRALHAVGMEAEVRSLPQGLDMEVGEGGGALSGGQRQRLCLARALLSPAPVWLLDEPTSQLDARNARTIEDMLTRHGYGRTRVATTHSPALAAKADFIVVLDQGRIQACAPHDVLVRENAWYTAFAETGDR</sequence>
<dbReference type="PROSITE" id="PS00211">
    <property type="entry name" value="ABC_TRANSPORTER_1"/>
    <property type="match status" value="1"/>
</dbReference>
<keyword evidence="12" id="KW-1185">Reference proteome</keyword>
<evidence type="ECO:0000313" key="12">
    <source>
        <dbReference type="Proteomes" id="UP000216020"/>
    </source>
</evidence>
<dbReference type="InterPro" id="IPR039421">
    <property type="entry name" value="Type_1_exporter"/>
</dbReference>
<dbReference type="InterPro" id="IPR003439">
    <property type="entry name" value="ABC_transporter-like_ATP-bd"/>
</dbReference>
<dbReference type="SUPFAM" id="SSF90123">
    <property type="entry name" value="ABC transporter transmembrane region"/>
    <property type="match status" value="1"/>
</dbReference>
<evidence type="ECO:0000256" key="5">
    <source>
        <dbReference type="ARBA" id="ARBA00022840"/>
    </source>
</evidence>
<dbReference type="Pfam" id="PF00005">
    <property type="entry name" value="ABC_tran"/>
    <property type="match status" value="1"/>
</dbReference>
<feature type="domain" description="ABC transporter" evidence="9">
    <location>
        <begin position="292"/>
        <end position="526"/>
    </location>
</feature>
<evidence type="ECO:0000256" key="6">
    <source>
        <dbReference type="ARBA" id="ARBA00022989"/>
    </source>
</evidence>
<dbReference type="Gene3D" id="3.40.50.300">
    <property type="entry name" value="P-loop containing nucleotide triphosphate hydrolases"/>
    <property type="match status" value="1"/>
</dbReference>
<feature type="transmembrane region" description="Helical" evidence="8">
    <location>
        <begin position="89"/>
        <end position="111"/>
    </location>
</feature>
<dbReference type="InterPro" id="IPR003593">
    <property type="entry name" value="AAA+_ATPase"/>
</dbReference>
<evidence type="ECO:0000313" key="11">
    <source>
        <dbReference type="EMBL" id="OZI34017.1"/>
    </source>
</evidence>
<keyword evidence="4" id="KW-0547">Nucleotide-binding</keyword>
<dbReference type="GO" id="GO:0005886">
    <property type="term" value="C:plasma membrane"/>
    <property type="evidence" value="ECO:0007669"/>
    <property type="project" value="UniProtKB-SubCell"/>
</dbReference>
<comment type="subcellular location">
    <subcellularLocation>
        <location evidence="1">Cell membrane</location>
        <topology evidence="1">Multi-pass membrane protein</topology>
    </subcellularLocation>
</comment>
<dbReference type="Gene3D" id="1.20.1560.10">
    <property type="entry name" value="ABC transporter type 1, transmembrane domain"/>
    <property type="match status" value="1"/>
</dbReference>
<dbReference type="EMBL" id="NEVM01000002">
    <property type="protein sequence ID" value="OZI34017.1"/>
    <property type="molecule type" value="Genomic_DNA"/>
</dbReference>
<dbReference type="InterPro" id="IPR011527">
    <property type="entry name" value="ABC1_TM_dom"/>
</dbReference>
<dbReference type="CDD" id="cd03228">
    <property type="entry name" value="ABCC_MRP_Like"/>
    <property type="match status" value="1"/>
</dbReference>
<proteinExistence type="predicted"/>
<evidence type="ECO:0000256" key="3">
    <source>
        <dbReference type="ARBA" id="ARBA00022692"/>
    </source>
</evidence>
<keyword evidence="7 8" id="KW-0472">Membrane</keyword>
<keyword evidence="3 8" id="KW-0812">Transmembrane</keyword>
<dbReference type="SMART" id="SM00382">
    <property type="entry name" value="AAA"/>
    <property type="match status" value="1"/>
</dbReference>